<accession>A0AAE9YMZ5</accession>
<protein>
    <submittedName>
        <fullName evidence="1">Uncharacterized protein</fullName>
    </submittedName>
</protein>
<organism evidence="1 2">
    <name type="scientific">Thalassomonas actiniarum</name>
    <dbReference type="NCBI Taxonomy" id="485447"/>
    <lineage>
        <taxon>Bacteria</taxon>
        <taxon>Pseudomonadati</taxon>
        <taxon>Pseudomonadota</taxon>
        <taxon>Gammaproteobacteria</taxon>
        <taxon>Alteromonadales</taxon>
        <taxon>Colwelliaceae</taxon>
        <taxon>Thalassomonas</taxon>
    </lineage>
</organism>
<dbReference type="Proteomes" id="UP000032568">
    <property type="component" value="Chromosome"/>
</dbReference>
<dbReference type="KEGG" id="tact:SG35_020900"/>
<evidence type="ECO:0000313" key="1">
    <source>
        <dbReference type="EMBL" id="WDD97737.1"/>
    </source>
</evidence>
<gene>
    <name evidence="1" type="ORF">SG35_020900</name>
</gene>
<dbReference type="EMBL" id="CP059735">
    <property type="protein sequence ID" value="WDD97737.1"/>
    <property type="molecule type" value="Genomic_DNA"/>
</dbReference>
<sequence length="171" mass="19991">MTNILKKSIIYRELKKSNISGRNLEKSTFDYVDCELSEKLPKDCFSLVDYECTQNYRFSLMHDVHSSFSNVYLGNTPLCTYEFNEMDEFLKRLFEPSLDQVIWIISEYPKKIPSVITTIRTFMDNKELFMKLMEDDFLIVNEGGHLVMGINSESRNLTETVTIKTIKKGHS</sequence>
<keyword evidence="2" id="KW-1185">Reference proteome</keyword>
<reference evidence="1 2" key="2">
    <citation type="journal article" date="2022" name="Mar. Drugs">
        <title>Bioassay-Guided Fractionation Leads to the Detection of Cholic Acid Generated by the Rare Thalassomonas sp.</title>
        <authorList>
            <person name="Pheiffer F."/>
            <person name="Schneider Y.K."/>
            <person name="Hansen E.H."/>
            <person name="Andersen J.H."/>
            <person name="Isaksson J."/>
            <person name="Busche T."/>
            <person name="R C."/>
            <person name="Kalinowski J."/>
            <person name="Zyl L.V."/>
            <person name="Trindade M."/>
        </authorList>
    </citation>
    <scope>NUCLEOTIDE SEQUENCE [LARGE SCALE GENOMIC DNA]</scope>
    <source>
        <strain evidence="1 2">A5K-106</strain>
    </source>
</reference>
<reference evidence="1 2" key="1">
    <citation type="journal article" date="2015" name="Genome Announc.">
        <title>Draft Genome Sequences of Marine Isolates of Thalassomonas viridans and Thalassomonas actiniarum.</title>
        <authorList>
            <person name="Olonade I."/>
            <person name="van Zyl L.J."/>
            <person name="Trindade M."/>
        </authorList>
    </citation>
    <scope>NUCLEOTIDE SEQUENCE [LARGE SCALE GENOMIC DNA]</scope>
    <source>
        <strain evidence="1 2">A5K-106</strain>
    </source>
</reference>
<name>A0AAE9YMZ5_9GAMM</name>
<proteinExistence type="predicted"/>
<dbReference type="RefSeq" id="WP_044831228.1">
    <property type="nucleotide sequence ID" value="NZ_CP059735.1"/>
</dbReference>
<evidence type="ECO:0000313" key="2">
    <source>
        <dbReference type="Proteomes" id="UP000032568"/>
    </source>
</evidence>
<dbReference type="AlphaFoldDB" id="A0AAE9YMZ5"/>